<dbReference type="GeneID" id="92027471"/>
<feature type="compositionally biased region" description="Polar residues" evidence="1">
    <location>
        <begin position="103"/>
        <end position="119"/>
    </location>
</feature>
<keyword evidence="3" id="KW-1185">Reference proteome</keyword>
<dbReference type="RefSeq" id="XP_066658810.1">
    <property type="nucleotide sequence ID" value="XM_066794565.1"/>
</dbReference>
<evidence type="ECO:0000256" key="1">
    <source>
        <dbReference type="SAM" id="MobiDB-lite"/>
    </source>
</evidence>
<dbReference type="EMBL" id="JBBPEH010000002">
    <property type="protein sequence ID" value="KAK7542517.1"/>
    <property type="molecule type" value="Genomic_DNA"/>
</dbReference>
<accession>A0ABR1M4J9</accession>
<dbReference type="Proteomes" id="UP001360953">
    <property type="component" value="Unassembled WGS sequence"/>
</dbReference>
<protein>
    <submittedName>
        <fullName evidence="2">Uncharacterized protein</fullName>
    </submittedName>
</protein>
<name>A0ABR1M4J9_9PEZI</name>
<proteinExistence type="predicted"/>
<sequence>MRYKKAHGVVGSLSRSGGAVSFSSTGDPTIDLARKQVGEHRHVQSPWVNTRMEGPALQHHFLNPITRLIFPLIPNRKHCQKPTPPSYLSPFLPASVGNEVIRPSTSRARGTQSTSQSRASIPAGPSLELTDPLARQQKPMTQRQLLTPTKHMQIYNATPCAPRQSSYVTTQALRTYALWRHRVHLSLPRISSRASQPAWMAVCGLGCVRKLGGCWLHVHCWTGDQPLNKSSRCVCSLIWEVRKCSPKCVEAALVACPL</sequence>
<evidence type="ECO:0000313" key="3">
    <source>
        <dbReference type="Proteomes" id="UP001360953"/>
    </source>
</evidence>
<comment type="caution">
    <text evidence="2">The sequence shown here is derived from an EMBL/GenBank/DDBJ whole genome shotgun (WGS) entry which is preliminary data.</text>
</comment>
<organism evidence="2 3">
    <name type="scientific">Phyllosticta citribraziliensis</name>
    <dbReference type="NCBI Taxonomy" id="989973"/>
    <lineage>
        <taxon>Eukaryota</taxon>
        <taxon>Fungi</taxon>
        <taxon>Dikarya</taxon>
        <taxon>Ascomycota</taxon>
        <taxon>Pezizomycotina</taxon>
        <taxon>Dothideomycetes</taxon>
        <taxon>Dothideomycetes incertae sedis</taxon>
        <taxon>Botryosphaeriales</taxon>
        <taxon>Phyllostictaceae</taxon>
        <taxon>Phyllosticta</taxon>
    </lineage>
</organism>
<reference evidence="2 3" key="1">
    <citation type="submission" date="2024-04" db="EMBL/GenBank/DDBJ databases">
        <title>Phyllosticta paracitricarpa is synonymous to the EU quarantine fungus P. citricarpa based on phylogenomic analyses.</title>
        <authorList>
            <consortium name="Lawrence Berkeley National Laboratory"/>
            <person name="Van ingen-buijs V.A."/>
            <person name="Van westerhoven A.C."/>
            <person name="Haridas S."/>
            <person name="Skiadas P."/>
            <person name="Martin F."/>
            <person name="Groenewald J.Z."/>
            <person name="Crous P.W."/>
            <person name="Seidl M.F."/>
        </authorList>
    </citation>
    <scope>NUCLEOTIDE SEQUENCE [LARGE SCALE GENOMIC DNA]</scope>
    <source>
        <strain evidence="2 3">CPC 17464</strain>
    </source>
</reference>
<evidence type="ECO:0000313" key="2">
    <source>
        <dbReference type="EMBL" id="KAK7542517.1"/>
    </source>
</evidence>
<feature type="region of interest" description="Disordered" evidence="1">
    <location>
        <begin position="103"/>
        <end position="128"/>
    </location>
</feature>
<gene>
    <name evidence="2" type="ORF">J3D65DRAFT_218797</name>
</gene>